<keyword evidence="4 5" id="KW-0472">Membrane</keyword>
<evidence type="ECO:0000313" key="8">
    <source>
        <dbReference type="Proteomes" id="UP000230750"/>
    </source>
</evidence>
<dbReference type="InterPro" id="IPR037185">
    <property type="entry name" value="EmrE-like"/>
</dbReference>
<dbReference type="Pfam" id="PF00892">
    <property type="entry name" value="EamA"/>
    <property type="match status" value="1"/>
</dbReference>
<keyword evidence="8" id="KW-1185">Reference proteome</keyword>
<feature type="transmembrane region" description="Helical" evidence="5">
    <location>
        <begin position="34"/>
        <end position="58"/>
    </location>
</feature>
<dbReference type="PANTHER" id="PTHR22911:SF6">
    <property type="entry name" value="SOLUTE CARRIER FAMILY 35 MEMBER G1"/>
    <property type="match status" value="1"/>
</dbReference>
<dbReference type="GO" id="GO:0016020">
    <property type="term" value="C:membrane"/>
    <property type="evidence" value="ECO:0007669"/>
    <property type="project" value="UniProtKB-SubCell"/>
</dbReference>
<evidence type="ECO:0000259" key="6">
    <source>
        <dbReference type="Pfam" id="PF00892"/>
    </source>
</evidence>
<dbReference type="PANTHER" id="PTHR22911">
    <property type="entry name" value="ACYL-MALONYL CONDENSING ENZYME-RELATED"/>
    <property type="match status" value="1"/>
</dbReference>
<evidence type="ECO:0000256" key="2">
    <source>
        <dbReference type="ARBA" id="ARBA00022692"/>
    </source>
</evidence>
<evidence type="ECO:0000256" key="3">
    <source>
        <dbReference type="ARBA" id="ARBA00022989"/>
    </source>
</evidence>
<dbReference type="SUPFAM" id="SSF103481">
    <property type="entry name" value="Multidrug resistance efflux transporter EmrE"/>
    <property type="match status" value="1"/>
</dbReference>
<protein>
    <recommendedName>
        <fullName evidence="6">EamA domain-containing protein</fullName>
    </recommendedName>
</protein>
<feature type="transmembrane region" description="Helical" evidence="5">
    <location>
        <begin position="158"/>
        <end position="178"/>
    </location>
</feature>
<feature type="domain" description="EamA" evidence="6">
    <location>
        <begin position="9"/>
        <end position="141"/>
    </location>
</feature>
<evidence type="ECO:0000256" key="5">
    <source>
        <dbReference type="SAM" id="Phobius"/>
    </source>
</evidence>
<dbReference type="Proteomes" id="UP000230750">
    <property type="component" value="Unassembled WGS sequence"/>
</dbReference>
<keyword evidence="3 5" id="KW-1133">Transmembrane helix</keyword>
<proteinExistence type="predicted"/>
<dbReference type="InterPro" id="IPR000620">
    <property type="entry name" value="EamA_dom"/>
</dbReference>
<reference evidence="7 8" key="1">
    <citation type="journal article" date="2017" name="PLoS Biol.">
        <title>The sea cucumber genome provides insights into morphological evolution and visceral regeneration.</title>
        <authorList>
            <person name="Zhang X."/>
            <person name="Sun L."/>
            <person name="Yuan J."/>
            <person name="Sun Y."/>
            <person name="Gao Y."/>
            <person name="Zhang L."/>
            <person name="Li S."/>
            <person name="Dai H."/>
            <person name="Hamel J.F."/>
            <person name="Liu C."/>
            <person name="Yu Y."/>
            <person name="Liu S."/>
            <person name="Lin W."/>
            <person name="Guo K."/>
            <person name="Jin S."/>
            <person name="Xu P."/>
            <person name="Storey K.B."/>
            <person name="Huan P."/>
            <person name="Zhang T."/>
            <person name="Zhou Y."/>
            <person name="Zhang J."/>
            <person name="Lin C."/>
            <person name="Li X."/>
            <person name="Xing L."/>
            <person name="Huo D."/>
            <person name="Sun M."/>
            <person name="Wang L."/>
            <person name="Mercier A."/>
            <person name="Li F."/>
            <person name="Yang H."/>
            <person name="Xiang J."/>
        </authorList>
    </citation>
    <scope>NUCLEOTIDE SEQUENCE [LARGE SCALE GENOMIC DNA]</scope>
    <source>
        <strain evidence="7">Shaxun</strain>
        <tissue evidence="7">Muscle</tissue>
    </source>
</reference>
<gene>
    <name evidence="7" type="ORF">BSL78_02629</name>
</gene>
<dbReference type="OrthoDB" id="306876at2759"/>
<dbReference type="EMBL" id="MRZV01000056">
    <property type="protein sequence ID" value="PIK60448.1"/>
    <property type="molecule type" value="Genomic_DNA"/>
</dbReference>
<dbReference type="AlphaFoldDB" id="A0A2G8LJL4"/>
<feature type="transmembrane region" description="Helical" evidence="5">
    <location>
        <begin position="127"/>
        <end position="146"/>
    </location>
</feature>
<comment type="subcellular location">
    <subcellularLocation>
        <location evidence="1">Membrane</location>
        <topology evidence="1">Multi-pass membrane protein</topology>
    </subcellularLocation>
</comment>
<comment type="caution">
    <text evidence="7">The sequence shown here is derived from an EMBL/GenBank/DDBJ whole genome shotgun (WGS) entry which is preliminary data.</text>
</comment>
<evidence type="ECO:0000313" key="7">
    <source>
        <dbReference type="EMBL" id="PIK60448.1"/>
    </source>
</evidence>
<accession>A0A2G8LJL4</accession>
<organism evidence="7 8">
    <name type="scientific">Stichopus japonicus</name>
    <name type="common">Sea cucumber</name>
    <dbReference type="NCBI Taxonomy" id="307972"/>
    <lineage>
        <taxon>Eukaryota</taxon>
        <taxon>Metazoa</taxon>
        <taxon>Echinodermata</taxon>
        <taxon>Eleutherozoa</taxon>
        <taxon>Echinozoa</taxon>
        <taxon>Holothuroidea</taxon>
        <taxon>Aspidochirotacea</taxon>
        <taxon>Aspidochirotida</taxon>
        <taxon>Stichopodidae</taxon>
        <taxon>Apostichopus</taxon>
    </lineage>
</organism>
<evidence type="ECO:0000256" key="1">
    <source>
        <dbReference type="ARBA" id="ARBA00004141"/>
    </source>
</evidence>
<feature type="transmembrane region" description="Helical" evidence="5">
    <location>
        <begin position="101"/>
        <end position="120"/>
    </location>
</feature>
<evidence type="ECO:0000256" key="4">
    <source>
        <dbReference type="ARBA" id="ARBA00023136"/>
    </source>
</evidence>
<sequence length="207" mass="22784">MKILDRVIGSISAIFSAGFYSAENLLLFNVRQSAHPFFILVCCSFIQTILLIPLVIIARQSFTNIRREELFLIIFTGFLGSVAHIGFALAIFSIGPGNATLIFYTEPIFTILLSVVFLKINFRWTDAVFATTAFSAVVVISLPSILENSGVLEDYDRFEIVGVVFALLGAAMSAGGLVSARKQSSSLDDFGCYRISSVLVYRSYLYT</sequence>
<feature type="transmembrane region" description="Helical" evidence="5">
    <location>
        <begin position="7"/>
        <end position="28"/>
    </location>
</feature>
<keyword evidence="2 5" id="KW-0812">Transmembrane</keyword>
<feature type="transmembrane region" description="Helical" evidence="5">
    <location>
        <begin position="70"/>
        <end position="95"/>
    </location>
</feature>
<name>A0A2G8LJL4_STIJA</name>